<dbReference type="EMBL" id="AC018727">
    <property type="protein sequence ID" value="AAG46172.1"/>
    <property type="molecule type" value="Genomic_DNA"/>
</dbReference>
<reference evidence="2" key="2">
    <citation type="journal article" date="2008" name="Nucleic Acids Res.">
        <title>The rice annotation project database (RAP-DB): 2008 update.</title>
        <authorList>
            <consortium name="The rice annotation project (RAP)"/>
        </authorList>
    </citation>
    <scope>GENOME REANNOTATION</scope>
    <source>
        <strain evidence="2">cv. Nipponbare</strain>
    </source>
</reference>
<name>Q9FRN1_ORYSJ</name>
<proteinExistence type="predicted"/>
<evidence type="ECO:0000313" key="2">
    <source>
        <dbReference type="Proteomes" id="UP000000763"/>
    </source>
</evidence>
<accession>Q9FRN1</accession>
<protein>
    <submittedName>
        <fullName evidence="1">Uncharacterized protein</fullName>
    </submittedName>
</protein>
<dbReference type="AlphaFoldDB" id="Q9FRN1"/>
<organism evidence="1 2">
    <name type="scientific">Oryza sativa subsp. japonica</name>
    <name type="common">Rice</name>
    <dbReference type="NCBI Taxonomy" id="39947"/>
    <lineage>
        <taxon>Eukaryota</taxon>
        <taxon>Viridiplantae</taxon>
        <taxon>Streptophyta</taxon>
        <taxon>Embryophyta</taxon>
        <taxon>Tracheophyta</taxon>
        <taxon>Spermatophyta</taxon>
        <taxon>Magnoliopsida</taxon>
        <taxon>Liliopsida</taxon>
        <taxon>Poales</taxon>
        <taxon>Poaceae</taxon>
        <taxon>BOP clade</taxon>
        <taxon>Oryzoideae</taxon>
        <taxon>Oryzeae</taxon>
        <taxon>Oryzinae</taxon>
        <taxon>Oryza</taxon>
        <taxon>Oryza sativa</taxon>
    </lineage>
</organism>
<evidence type="ECO:0000313" key="1">
    <source>
        <dbReference type="EMBL" id="AAG46172.1"/>
    </source>
</evidence>
<reference evidence="2" key="1">
    <citation type="journal article" date="2005" name="Nature">
        <title>The map-based sequence of the rice genome.</title>
        <authorList>
            <consortium name="International rice genome sequencing project (IRGSP)"/>
            <person name="Matsumoto T."/>
            <person name="Wu J."/>
            <person name="Kanamori H."/>
            <person name="Katayose Y."/>
            <person name="Fujisawa M."/>
            <person name="Namiki N."/>
            <person name="Mizuno H."/>
            <person name="Yamamoto K."/>
            <person name="Antonio B.A."/>
            <person name="Baba T."/>
            <person name="Sakata K."/>
            <person name="Nagamura Y."/>
            <person name="Aoki H."/>
            <person name="Arikawa K."/>
            <person name="Arita K."/>
            <person name="Bito T."/>
            <person name="Chiden Y."/>
            <person name="Fujitsuka N."/>
            <person name="Fukunaka R."/>
            <person name="Hamada M."/>
            <person name="Harada C."/>
            <person name="Hayashi A."/>
            <person name="Hijishita S."/>
            <person name="Honda M."/>
            <person name="Hosokawa S."/>
            <person name="Ichikawa Y."/>
            <person name="Idonuma A."/>
            <person name="Iijima M."/>
            <person name="Ikeda M."/>
            <person name="Ikeno M."/>
            <person name="Ito K."/>
            <person name="Ito S."/>
            <person name="Ito T."/>
            <person name="Ito Y."/>
            <person name="Ito Y."/>
            <person name="Iwabuchi A."/>
            <person name="Kamiya K."/>
            <person name="Karasawa W."/>
            <person name="Kurita K."/>
            <person name="Katagiri S."/>
            <person name="Kikuta A."/>
            <person name="Kobayashi H."/>
            <person name="Kobayashi N."/>
            <person name="Machita K."/>
            <person name="Maehara T."/>
            <person name="Masukawa M."/>
            <person name="Mizubayashi T."/>
            <person name="Mukai Y."/>
            <person name="Nagasaki H."/>
            <person name="Nagata Y."/>
            <person name="Naito S."/>
            <person name="Nakashima M."/>
            <person name="Nakama Y."/>
            <person name="Nakamichi Y."/>
            <person name="Nakamura M."/>
            <person name="Meguro A."/>
            <person name="Negishi M."/>
            <person name="Ohta I."/>
            <person name="Ohta T."/>
            <person name="Okamoto M."/>
            <person name="Ono N."/>
            <person name="Saji S."/>
            <person name="Sakaguchi M."/>
            <person name="Sakai K."/>
            <person name="Shibata M."/>
            <person name="Shimokawa T."/>
            <person name="Song J."/>
            <person name="Takazaki Y."/>
            <person name="Terasawa K."/>
            <person name="Tsugane M."/>
            <person name="Tsuji K."/>
            <person name="Ueda S."/>
            <person name="Waki K."/>
            <person name="Yamagata H."/>
            <person name="Yamamoto M."/>
            <person name="Yamamoto S."/>
            <person name="Yamane H."/>
            <person name="Yoshiki S."/>
            <person name="Yoshihara R."/>
            <person name="Yukawa K."/>
            <person name="Zhong H."/>
            <person name="Yano M."/>
            <person name="Yuan Q."/>
            <person name="Ouyang S."/>
            <person name="Liu J."/>
            <person name="Jones K.M."/>
            <person name="Gansberger K."/>
            <person name="Moffat K."/>
            <person name="Hill J."/>
            <person name="Bera J."/>
            <person name="Fadrosh D."/>
            <person name="Jin S."/>
            <person name="Johri S."/>
            <person name="Kim M."/>
            <person name="Overton L."/>
            <person name="Reardon M."/>
            <person name="Tsitrin T."/>
            <person name="Vuong H."/>
            <person name="Weaver B."/>
            <person name="Ciecko A."/>
            <person name="Tallon L."/>
            <person name="Jackson J."/>
            <person name="Pai G."/>
            <person name="Aken S.V."/>
            <person name="Utterback T."/>
            <person name="Reidmuller S."/>
            <person name="Feldblyum T."/>
            <person name="Hsiao J."/>
            <person name="Zismann V."/>
            <person name="Iobst S."/>
            <person name="de Vazeille A.R."/>
            <person name="Buell C.R."/>
            <person name="Ying K."/>
            <person name="Li Y."/>
            <person name="Lu T."/>
            <person name="Huang Y."/>
            <person name="Zhao Q."/>
            <person name="Feng Q."/>
            <person name="Zhang L."/>
            <person name="Zhu J."/>
            <person name="Weng Q."/>
            <person name="Mu J."/>
            <person name="Lu Y."/>
            <person name="Fan D."/>
            <person name="Liu Y."/>
            <person name="Guan J."/>
            <person name="Zhang Y."/>
            <person name="Yu S."/>
            <person name="Liu X."/>
            <person name="Zhang Y."/>
            <person name="Hong G."/>
            <person name="Han B."/>
            <person name="Choisne N."/>
            <person name="Demange N."/>
            <person name="Orjeda G."/>
            <person name="Samain S."/>
            <person name="Cattolico L."/>
            <person name="Pelletier E."/>
            <person name="Couloux A."/>
            <person name="Segurens B."/>
            <person name="Wincker P."/>
            <person name="D'Hont A."/>
            <person name="Scarpelli C."/>
            <person name="Weissenbach J."/>
            <person name="Salanoubat M."/>
            <person name="Quetier F."/>
            <person name="Yu Y."/>
            <person name="Kim H.R."/>
            <person name="Rambo T."/>
            <person name="Currie J."/>
            <person name="Collura K."/>
            <person name="Luo M."/>
            <person name="Yang T."/>
            <person name="Ammiraju J.S.S."/>
            <person name="Engler F."/>
            <person name="Soderlund C."/>
            <person name="Wing R.A."/>
            <person name="Palmer L.E."/>
            <person name="de la Bastide M."/>
            <person name="Spiegel L."/>
            <person name="Nascimento L."/>
            <person name="Zutavern T."/>
            <person name="O'Shaughnessy A."/>
            <person name="Dike S."/>
            <person name="Dedhia N."/>
            <person name="Preston R."/>
            <person name="Balija V."/>
            <person name="McCombie W.R."/>
            <person name="Chow T."/>
            <person name="Chen H."/>
            <person name="Chung M."/>
            <person name="Chen C."/>
            <person name="Shaw J."/>
            <person name="Wu H."/>
            <person name="Hsiao K."/>
            <person name="Chao Y."/>
            <person name="Chu M."/>
            <person name="Cheng C."/>
            <person name="Hour A."/>
            <person name="Lee P."/>
            <person name="Lin S."/>
            <person name="Lin Y."/>
            <person name="Liou J."/>
            <person name="Liu S."/>
            <person name="Hsing Y."/>
            <person name="Raghuvanshi S."/>
            <person name="Mohanty A."/>
            <person name="Bharti A.K."/>
            <person name="Gaur A."/>
            <person name="Gupta V."/>
            <person name="Kumar D."/>
            <person name="Ravi V."/>
            <person name="Vij S."/>
            <person name="Kapur A."/>
            <person name="Khurana P."/>
            <person name="Khurana P."/>
            <person name="Khurana J.P."/>
            <person name="Tyagi A.K."/>
            <person name="Gaikwad K."/>
            <person name="Singh A."/>
            <person name="Dalal V."/>
            <person name="Srivastava S."/>
            <person name="Dixit A."/>
            <person name="Pal A.K."/>
            <person name="Ghazi I.A."/>
            <person name="Yadav M."/>
            <person name="Pandit A."/>
            <person name="Bhargava A."/>
            <person name="Sureshbabu K."/>
            <person name="Batra K."/>
            <person name="Sharma T.R."/>
            <person name="Mohapatra T."/>
            <person name="Singh N.K."/>
            <person name="Messing J."/>
            <person name="Nelson A.B."/>
            <person name="Fuks G."/>
            <person name="Kavchok S."/>
            <person name="Keizer G."/>
            <person name="Linton E."/>
            <person name="Llaca V."/>
            <person name="Song R."/>
            <person name="Tanyolac B."/>
            <person name="Young S."/>
            <person name="Ho-Il K."/>
            <person name="Hahn J.H."/>
            <person name="Sangsakoo G."/>
            <person name="Vanavichit A."/>
            <person name="de Mattos Luiz.A.T."/>
            <person name="Zimmer P.D."/>
            <person name="Malone G."/>
            <person name="Dellagostin O."/>
            <person name="de Oliveira A.C."/>
            <person name="Bevan M."/>
            <person name="Bancroft I."/>
            <person name="Minx P."/>
            <person name="Cordum H."/>
            <person name="Wilson R."/>
            <person name="Cheng Z."/>
            <person name="Jin W."/>
            <person name="Jiang J."/>
            <person name="Leong S.A."/>
            <person name="Iwama H."/>
            <person name="Gojobori T."/>
            <person name="Itoh T."/>
            <person name="Niimura Y."/>
            <person name="Fujii Y."/>
            <person name="Habara T."/>
            <person name="Sakai H."/>
            <person name="Sato Y."/>
            <person name="Wilson G."/>
            <person name="Kumar K."/>
            <person name="McCouch S."/>
            <person name="Juretic N."/>
            <person name="Hoen D."/>
            <person name="Wright S."/>
            <person name="Bruskiewich R."/>
            <person name="Bureau T."/>
            <person name="Miyao A."/>
            <person name="Hirochika H."/>
            <person name="Nishikawa T."/>
            <person name="Kadowaki K."/>
            <person name="Sugiura M."/>
            <person name="Burr B."/>
            <person name="Sasaki T."/>
        </authorList>
    </citation>
    <scope>NUCLEOTIDE SEQUENCE [LARGE SCALE GENOMIC DNA]</scope>
    <source>
        <strain evidence="2">cv. Nipponbare</strain>
    </source>
</reference>
<dbReference type="Proteomes" id="UP000000763">
    <property type="component" value="Chromosome 10"/>
</dbReference>
<sequence>MAGDLALPLAHFFSSAPPGGAAERSGVAAASGPCALFLFSSPLPPPSLAPTVDGVDDEAWRGGGLPVTGCAPSIGDRLRPYRWERSGLDGWLRGCPAGAAFGGLPA</sequence>
<gene>
    <name evidence="1" type="primary">OSJNBa0056G17.22</name>
</gene>